<name>A0A1M2VWK3_TRAPU</name>
<feature type="compositionally biased region" description="Low complexity" evidence="2">
    <location>
        <begin position="659"/>
        <end position="674"/>
    </location>
</feature>
<dbReference type="Proteomes" id="UP000184267">
    <property type="component" value="Unassembled WGS sequence"/>
</dbReference>
<feature type="region of interest" description="Disordered" evidence="2">
    <location>
        <begin position="277"/>
        <end position="353"/>
    </location>
</feature>
<proteinExistence type="predicted"/>
<dbReference type="PANTHER" id="PTHR23147">
    <property type="entry name" value="SERINE/ARGININE RICH SPLICING FACTOR"/>
    <property type="match status" value="1"/>
</dbReference>
<evidence type="ECO:0000313" key="4">
    <source>
        <dbReference type="EMBL" id="OJT11958.1"/>
    </source>
</evidence>
<dbReference type="GO" id="GO:0003723">
    <property type="term" value="F:RNA binding"/>
    <property type="evidence" value="ECO:0007669"/>
    <property type="project" value="UniProtKB-UniRule"/>
</dbReference>
<evidence type="ECO:0000313" key="5">
    <source>
        <dbReference type="Proteomes" id="UP000184267"/>
    </source>
</evidence>
<gene>
    <name evidence="4" type="ORF">TRAPUB_11505</name>
</gene>
<dbReference type="PROSITE" id="PS50102">
    <property type="entry name" value="RRM"/>
    <property type="match status" value="1"/>
</dbReference>
<feature type="compositionally biased region" description="Polar residues" evidence="2">
    <location>
        <begin position="320"/>
        <end position="353"/>
    </location>
</feature>
<feature type="region of interest" description="Disordered" evidence="2">
    <location>
        <begin position="882"/>
        <end position="975"/>
    </location>
</feature>
<evidence type="ECO:0000256" key="2">
    <source>
        <dbReference type="SAM" id="MobiDB-lite"/>
    </source>
</evidence>
<dbReference type="SUPFAM" id="SSF54928">
    <property type="entry name" value="RNA-binding domain, RBD"/>
    <property type="match status" value="2"/>
</dbReference>
<accession>A0A1M2VWK3</accession>
<dbReference type="Pfam" id="PF00076">
    <property type="entry name" value="RRM_1"/>
    <property type="match status" value="1"/>
</dbReference>
<dbReference type="OrthoDB" id="410044at2759"/>
<feature type="domain" description="RRM" evidence="3">
    <location>
        <begin position="487"/>
        <end position="567"/>
    </location>
</feature>
<keyword evidence="1" id="KW-0694">RNA-binding</keyword>
<dbReference type="STRING" id="154538.A0A1M2VWK3"/>
<feature type="non-terminal residue" evidence="4">
    <location>
        <position position="1"/>
    </location>
</feature>
<reference evidence="4 5" key="1">
    <citation type="submission" date="2016-10" db="EMBL/GenBank/DDBJ databases">
        <title>Genome sequence of the basidiomycete white-rot fungus Trametes pubescens.</title>
        <authorList>
            <person name="Makela M.R."/>
            <person name="Granchi Z."/>
            <person name="Peng M."/>
            <person name="De Vries R.P."/>
            <person name="Grigoriev I."/>
            <person name="Riley R."/>
            <person name="Hilden K."/>
        </authorList>
    </citation>
    <scope>NUCLEOTIDE SEQUENCE [LARGE SCALE GENOMIC DNA]</scope>
    <source>
        <strain evidence="4 5">FBCC735</strain>
    </source>
</reference>
<feature type="region of interest" description="Disordered" evidence="2">
    <location>
        <begin position="370"/>
        <end position="454"/>
    </location>
</feature>
<feature type="compositionally biased region" description="Basic and acidic residues" evidence="2">
    <location>
        <begin position="279"/>
        <end position="290"/>
    </location>
</feature>
<keyword evidence="5" id="KW-1185">Reference proteome</keyword>
<dbReference type="Gene3D" id="3.30.70.330">
    <property type="match status" value="2"/>
</dbReference>
<dbReference type="InterPro" id="IPR050907">
    <property type="entry name" value="SRSF"/>
</dbReference>
<protein>
    <recommendedName>
        <fullName evidence="3">RRM domain-containing protein</fullName>
    </recommendedName>
</protein>
<dbReference type="CDD" id="cd00590">
    <property type="entry name" value="RRM_SF"/>
    <property type="match status" value="2"/>
</dbReference>
<dbReference type="InterPro" id="IPR035979">
    <property type="entry name" value="RBD_domain_sf"/>
</dbReference>
<feature type="region of interest" description="Disordered" evidence="2">
    <location>
        <begin position="190"/>
        <end position="209"/>
    </location>
</feature>
<sequence>LPANIDYSELTQRLSEHFSAHPQVKAIKVVRDSRGGVCGFIQCENPAAAGRMLQDLAENPPRPFCGRFLRFEAAKAFRTLLVSYRIPTEVAYTVCSDDPFGSPGGGRPASPRLAYALRIFRPRNARHLGILYDSEALDFDSSAAAEPQGAVSDAFCGEGLLIQDLAYDEKTIQRIVSAFGPLETFKMGSTDATESKHETSLYPYPHDGPRSPEMSRGVWEVKWRNREDSVLALLTLRRIPHLMVNWAHHHPLTLNTDPFNTNDGLFTKGLWLSPTMRRGYSEHSGRDDRGSPSTSHTIHAPAATPLQPMSYRTDTPDAASGQTSPPAKGTLATSDLSPPDATPSSLGESSSRWADQVTELDVYGEIGLSACKTPSTPSLNGVRANKPFSPFTKTMRPSMADQSPRDTPGAFFSPTLRLSSVSSDVDRRQASALRTEAPQAITSPGQSAFPHVPWSNQVSRPVEQSDIDALSSRLRDLPTPTGEIDPRTVFVGGLNVQDPDEWDEHRLRRIFEQYGLIESVQIVRPLTKRTCFAFVQFTNSESATRAVRGEHNRVHDGRPLRVQLRDRNPPPHASWGLGRGRGRNRFGGISRPHQGPLGYASVGTVDSAVVQMPLELPGAPSPTAATHGPSSLAPDNHRTGMLRTPGHGDLQRRSSYGMTNSSASSVSSSTTKVPSVHDHDSHRPSSTTNSPAPIALASASSAVSAMAPFPPPHHMSVGYFPPQPWAQPYHAPYSYPIPVMPGYAYPGYPYSHIPHAPPAFVASGASGLSSSVSTSAFADNALNHADKAQSGTQPPLRPTGFIQNEQGTLIPVYQREALDQYMASAHPGEPSPQTSSVPTPSASASATGVAPWPAPPFPYYGAPYPTMGHPAPVHPPPVQGGYWFPGGPPHTVAPFPPTQPPSVPPQPFHPSVAGSAPDGTSRAGPPLNAHGQYLSGQRGGFYPRRYNNRRGNDNAHGGNAFNGPHHARFPNQPSSAIHAFVRGP</sequence>
<evidence type="ECO:0000259" key="3">
    <source>
        <dbReference type="PROSITE" id="PS50102"/>
    </source>
</evidence>
<feature type="region of interest" description="Disordered" evidence="2">
    <location>
        <begin position="614"/>
        <end position="693"/>
    </location>
</feature>
<dbReference type="SMART" id="SM00360">
    <property type="entry name" value="RRM"/>
    <property type="match status" value="2"/>
</dbReference>
<organism evidence="4 5">
    <name type="scientific">Trametes pubescens</name>
    <name type="common">White-rot fungus</name>
    <dbReference type="NCBI Taxonomy" id="154538"/>
    <lineage>
        <taxon>Eukaryota</taxon>
        <taxon>Fungi</taxon>
        <taxon>Dikarya</taxon>
        <taxon>Basidiomycota</taxon>
        <taxon>Agaricomycotina</taxon>
        <taxon>Agaricomycetes</taxon>
        <taxon>Polyporales</taxon>
        <taxon>Polyporaceae</taxon>
        <taxon>Trametes</taxon>
    </lineage>
</organism>
<feature type="compositionally biased region" description="Low complexity" evidence="2">
    <location>
        <begin position="831"/>
        <end position="848"/>
    </location>
</feature>
<evidence type="ECO:0000256" key="1">
    <source>
        <dbReference type="PROSITE-ProRule" id="PRU00176"/>
    </source>
</evidence>
<feature type="region of interest" description="Disordered" evidence="2">
    <location>
        <begin position="824"/>
        <end position="848"/>
    </location>
</feature>
<dbReference type="AlphaFoldDB" id="A0A1M2VWK3"/>
<feature type="compositionally biased region" description="Pro residues" evidence="2">
    <location>
        <begin position="894"/>
        <end position="908"/>
    </location>
</feature>
<dbReference type="InterPro" id="IPR000504">
    <property type="entry name" value="RRM_dom"/>
</dbReference>
<dbReference type="OMA" id="KWEHRDD"/>
<dbReference type="InterPro" id="IPR012677">
    <property type="entry name" value="Nucleotide-bd_a/b_plait_sf"/>
</dbReference>
<comment type="caution">
    <text evidence="4">The sequence shown here is derived from an EMBL/GenBank/DDBJ whole genome shotgun (WGS) entry which is preliminary data.</text>
</comment>
<feature type="region of interest" description="Disordered" evidence="2">
    <location>
        <begin position="562"/>
        <end position="598"/>
    </location>
</feature>
<dbReference type="EMBL" id="MNAD01000551">
    <property type="protein sequence ID" value="OJT11958.1"/>
    <property type="molecule type" value="Genomic_DNA"/>
</dbReference>